<keyword evidence="2" id="KW-1185">Reference proteome</keyword>
<proteinExistence type="predicted"/>
<gene>
    <name evidence="1" type="ORF">G4223_07145</name>
</gene>
<dbReference type="Proteomes" id="UP000480684">
    <property type="component" value="Unassembled WGS sequence"/>
</dbReference>
<organism evidence="1 2">
    <name type="scientific">Magnetospirillum aberrantis SpK</name>
    <dbReference type="NCBI Taxonomy" id="908842"/>
    <lineage>
        <taxon>Bacteria</taxon>
        <taxon>Pseudomonadati</taxon>
        <taxon>Pseudomonadota</taxon>
        <taxon>Alphaproteobacteria</taxon>
        <taxon>Rhodospirillales</taxon>
        <taxon>Rhodospirillaceae</taxon>
        <taxon>Magnetospirillum</taxon>
    </lineage>
</organism>
<comment type="caution">
    <text evidence="1">The sequence shown here is derived from an EMBL/GenBank/DDBJ whole genome shotgun (WGS) entry which is preliminary data.</text>
</comment>
<dbReference type="AlphaFoldDB" id="A0A7C9QSZ3"/>
<dbReference type="EMBL" id="JAAIYP010000034">
    <property type="protein sequence ID" value="NFV79883.1"/>
    <property type="molecule type" value="Genomic_DNA"/>
</dbReference>
<evidence type="ECO:0000313" key="1">
    <source>
        <dbReference type="EMBL" id="NFV79883.1"/>
    </source>
</evidence>
<name>A0A7C9QSZ3_9PROT</name>
<reference evidence="1 2" key="1">
    <citation type="submission" date="2020-02" db="EMBL/GenBank/DDBJ databases">
        <authorList>
            <person name="Dziuba M."/>
            <person name="Kuznetsov B."/>
            <person name="Mardanov A."/>
            <person name="Ravin N."/>
            <person name="Grouzdev D."/>
        </authorList>
    </citation>
    <scope>NUCLEOTIDE SEQUENCE [LARGE SCALE GENOMIC DNA]</scope>
    <source>
        <strain evidence="1 2">SpK</strain>
    </source>
</reference>
<evidence type="ECO:0000313" key="2">
    <source>
        <dbReference type="Proteomes" id="UP000480684"/>
    </source>
</evidence>
<dbReference type="RefSeq" id="WP_163677067.1">
    <property type="nucleotide sequence ID" value="NZ_JAAIYP010000034.1"/>
</dbReference>
<sequence length="471" mass="53404">MIDFSSLTLEMADGKSAFVGLLLRNGTPTLRMPLGFESILDTINGLPAEERYERVKSVYFILYSALRAFARTGSSMKGSVLQDFLARQNKQHGRSEFNAIKQKGDAPSVMFSALDRLWGVLNLQEEPYLLQLVERAGRKDAVDWGGFHRNLHRANFLEDGTAIVDQDFLTRRTLPGECPSDLVRMCCFIAYEISNQMGWECTEVVSALSQEYRSDHLSSDASLFKIEQWRETRETLCDHLERIDAHSIRDDVYLDFYEAADHFLNGVSVADTKEAWGIAGFSCVWEAACIEGLIREGRRVALADTANLTRARAMQIASHRRHEELEQMFSPMRPDAVWLEGDGGLMDAKYRLYEDAKTDPKLYTKQYIYSWILRRIAVGSEPENELWFPAGEDATEEVQENIMFESMLGYLKGLSGSNEHSKKLYNLCKSLMEAELGASPILSGVKFRIRQRNALDLLAAYAEGFSPFNPD</sequence>
<protein>
    <submittedName>
        <fullName evidence="1">Uncharacterized protein</fullName>
    </submittedName>
</protein>
<accession>A0A7C9QSZ3</accession>